<evidence type="ECO:0000313" key="4">
    <source>
        <dbReference type="Proteomes" id="UP000246635"/>
    </source>
</evidence>
<keyword evidence="4" id="KW-1185">Reference proteome</keyword>
<sequence>MIQENIKKLRAMYDLTQQDLAEIAGVTNKAVSAWESGISEPRMGAIEKIAARFNLKKSNIIEENGMDIIETDQPKPQTIAAHFVGDDYTVEELQEILRYAQYIKSKRKD</sequence>
<dbReference type="SUPFAM" id="SSF47413">
    <property type="entry name" value="lambda repressor-like DNA-binding domains"/>
    <property type="match status" value="1"/>
</dbReference>
<dbReference type="InterPro" id="IPR010982">
    <property type="entry name" value="Lambda_DNA-bd_dom_sf"/>
</dbReference>
<keyword evidence="1 3" id="KW-0238">DNA-binding</keyword>
<evidence type="ECO:0000259" key="2">
    <source>
        <dbReference type="PROSITE" id="PS50943"/>
    </source>
</evidence>
<feature type="domain" description="HTH cro/C1-type" evidence="2">
    <location>
        <begin position="6"/>
        <end position="60"/>
    </location>
</feature>
<dbReference type="PROSITE" id="PS50943">
    <property type="entry name" value="HTH_CROC1"/>
    <property type="match status" value="1"/>
</dbReference>
<protein>
    <submittedName>
        <fullName evidence="3">DNA-binding XRE family transcriptional regulator</fullName>
    </submittedName>
</protein>
<dbReference type="OrthoDB" id="194368at2"/>
<comment type="caution">
    <text evidence="3">The sequence shown here is derived from an EMBL/GenBank/DDBJ whole genome shotgun (WGS) entry which is preliminary data.</text>
</comment>
<reference evidence="3 4" key="1">
    <citation type="submission" date="2018-05" db="EMBL/GenBank/DDBJ databases">
        <title>Genomic Encyclopedia of Type Strains, Phase III (KMG-III): the genomes of soil and plant-associated and newly described type strains.</title>
        <authorList>
            <person name="Whitman W."/>
        </authorList>
    </citation>
    <scope>NUCLEOTIDE SEQUENCE [LARGE SCALE GENOMIC DNA]</scope>
    <source>
        <strain evidence="3 4">CECT 5696</strain>
    </source>
</reference>
<accession>A0A2V2YQ32</accession>
<proteinExistence type="predicted"/>
<dbReference type="Proteomes" id="UP000246635">
    <property type="component" value="Unassembled WGS sequence"/>
</dbReference>
<evidence type="ECO:0000313" key="3">
    <source>
        <dbReference type="EMBL" id="PWV97474.1"/>
    </source>
</evidence>
<dbReference type="Pfam" id="PF01381">
    <property type="entry name" value="HTH_3"/>
    <property type="match status" value="1"/>
</dbReference>
<dbReference type="GO" id="GO:0003677">
    <property type="term" value="F:DNA binding"/>
    <property type="evidence" value="ECO:0007669"/>
    <property type="project" value="UniProtKB-KW"/>
</dbReference>
<evidence type="ECO:0000256" key="1">
    <source>
        <dbReference type="ARBA" id="ARBA00023125"/>
    </source>
</evidence>
<name>A0A2V2YQ32_9BACL</name>
<dbReference type="SMART" id="SM00530">
    <property type="entry name" value="HTH_XRE"/>
    <property type="match status" value="1"/>
</dbReference>
<dbReference type="Gene3D" id="1.10.260.40">
    <property type="entry name" value="lambda repressor-like DNA-binding domains"/>
    <property type="match status" value="1"/>
</dbReference>
<dbReference type="PANTHER" id="PTHR46558">
    <property type="entry name" value="TRACRIPTIONAL REGULATORY PROTEIN-RELATED-RELATED"/>
    <property type="match status" value="1"/>
</dbReference>
<dbReference type="PANTHER" id="PTHR46558:SF11">
    <property type="entry name" value="HTH-TYPE TRANSCRIPTIONAL REGULATOR XRE"/>
    <property type="match status" value="1"/>
</dbReference>
<dbReference type="AlphaFoldDB" id="A0A2V2YQ32"/>
<dbReference type="RefSeq" id="WP_110045993.1">
    <property type="nucleotide sequence ID" value="NZ_QGTQ01000021.1"/>
</dbReference>
<gene>
    <name evidence="3" type="ORF">DFQ01_121118</name>
</gene>
<dbReference type="EMBL" id="QGTQ01000021">
    <property type="protein sequence ID" value="PWV97474.1"/>
    <property type="molecule type" value="Genomic_DNA"/>
</dbReference>
<dbReference type="CDD" id="cd00093">
    <property type="entry name" value="HTH_XRE"/>
    <property type="match status" value="1"/>
</dbReference>
<dbReference type="InterPro" id="IPR001387">
    <property type="entry name" value="Cro/C1-type_HTH"/>
</dbReference>
<organism evidence="3 4">
    <name type="scientific">Paenibacillus cellulosilyticus</name>
    <dbReference type="NCBI Taxonomy" id="375489"/>
    <lineage>
        <taxon>Bacteria</taxon>
        <taxon>Bacillati</taxon>
        <taxon>Bacillota</taxon>
        <taxon>Bacilli</taxon>
        <taxon>Bacillales</taxon>
        <taxon>Paenibacillaceae</taxon>
        <taxon>Paenibacillus</taxon>
    </lineage>
</organism>